<sequence>MGDASPQNWDRTRSRLSPYLRSLWNIAPVLLQTPAVNAPPRTFLSPLGMHLPNLSAQPHGQDWYEAAAAHAAAHLVFSNHRFDVSGLSPITQALLGLFEDARIEYLAARELPGLRRLWLRFHETPDLPEPTFEGLMQRLAHALLDPSYKDPHPWVQKGVRLFFLDEAGEVLALRQPDELRHAASLLGNDIGQSRMQFNPRAYAVVPAYRDDNSFLWEANDKQPEAPMDVEAAYDDAAAFAPPPPQEMPIDDAATEAVVKRYREWDRLVPAYRPDWCAVNDRPAMRAGVKVDDAAEHADLLQRLHDAVRLDVPAPHRVRLKRQPDGDEFDLDALIEAVTDRRLGHAADPRIHQRLSTSRTAPSTLLLLDTSASTAKAADGGRSVLALTRLSALLCGMALERAGRRHAIHAFSSDGRHAVHYERVKHFDQAMDEASVGRLMGLQSRFSTRLGAALRHATLLLSAQPGPRRLVLITDGEPHDVDVHDPKYLIEDARQAVREGARRDVAMFCINLSRAAEKQARTIFGRPAVHTLSDLEALPVALTRAALRGR</sequence>
<proteinExistence type="predicted"/>
<reference evidence="2 3" key="1">
    <citation type="submission" date="2020-08" db="EMBL/GenBank/DDBJ databases">
        <title>Genome sequence of Rhizobiales bacterium strain IZ6.</title>
        <authorList>
            <person name="Nakai R."/>
            <person name="Naganuma T."/>
        </authorList>
    </citation>
    <scope>NUCLEOTIDE SEQUENCE [LARGE SCALE GENOMIC DNA]</scope>
    <source>
        <strain evidence="2 3">IZ6</strain>
    </source>
</reference>
<evidence type="ECO:0000259" key="1">
    <source>
        <dbReference type="PROSITE" id="PS50234"/>
    </source>
</evidence>
<dbReference type="InterPro" id="IPR051928">
    <property type="entry name" value="NorD/CobT"/>
</dbReference>
<protein>
    <recommendedName>
        <fullName evidence="1">VWFA domain-containing protein</fullName>
    </recommendedName>
</protein>
<dbReference type="InterPro" id="IPR002035">
    <property type="entry name" value="VWF_A"/>
</dbReference>
<dbReference type="EMBL" id="AP023361">
    <property type="protein sequence ID" value="BCJ91494.1"/>
    <property type="molecule type" value="Genomic_DNA"/>
</dbReference>
<name>A0A6S6QM39_9HYPH</name>
<dbReference type="PANTHER" id="PTHR41248">
    <property type="entry name" value="NORD PROTEIN"/>
    <property type="match status" value="1"/>
</dbReference>
<dbReference type="SUPFAM" id="SSF53300">
    <property type="entry name" value="vWA-like"/>
    <property type="match status" value="1"/>
</dbReference>
<dbReference type="Proteomes" id="UP000515317">
    <property type="component" value="Chromosome"/>
</dbReference>
<dbReference type="CDD" id="cd01454">
    <property type="entry name" value="vWA_norD_type"/>
    <property type="match status" value="1"/>
</dbReference>
<dbReference type="RefSeq" id="WP_222875139.1">
    <property type="nucleotide sequence ID" value="NZ_AP023361.1"/>
</dbReference>
<feature type="domain" description="VWFA" evidence="1">
    <location>
        <begin position="362"/>
        <end position="549"/>
    </location>
</feature>
<dbReference type="SMART" id="SM00327">
    <property type="entry name" value="VWA"/>
    <property type="match status" value="1"/>
</dbReference>
<dbReference type="InterPro" id="IPR036465">
    <property type="entry name" value="vWFA_dom_sf"/>
</dbReference>
<keyword evidence="3" id="KW-1185">Reference proteome</keyword>
<evidence type="ECO:0000313" key="3">
    <source>
        <dbReference type="Proteomes" id="UP000515317"/>
    </source>
</evidence>
<dbReference type="Pfam" id="PF00092">
    <property type="entry name" value="VWA"/>
    <property type="match status" value="1"/>
</dbReference>
<evidence type="ECO:0000313" key="2">
    <source>
        <dbReference type="EMBL" id="BCJ91494.1"/>
    </source>
</evidence>
<dbReference type="PANTHER" id="PTHR41248:SF1">
    <property type="entry name" value="NORD PROTEIN"/>
    <property type="match status" value="1"/>
</dbReference>
<accession>A0A6S6QM39</accession>
<dbReference type="PROSITE" id="PS50234">
    <property type="entry name" value="VWFA"/>
    <property type="match status" value="1"/>
</dbReference>
<gene>
    <name evidence="2" type="ORF">IZ6_22290</name>
</gene>
<dbReference type="Gene3D" id="3.40.50.410">
    <property type="entry name" value="von Willebrand factor, type A domain"/>
    <property type="match status" value="1"/>
</dbReference>
<dbReference type="AlphaFoldDB" id="A0A6S6QM39"/>
<dbReference type="KEGG" id="tso:IZ6_22290"/>
<organism evidence="2 3">
    <name type="scientific">Terrihabitans soli</name>
    <dbReference type="NCBI Taxonomy" id="708113"/>
    <lineage>
        <taxon>Bacteria</taxon>
        <taxon>Pseudomonadati</taxon>
        <taxon>Pseudomonadota</taxon>
        <taxon>Alphaproteobacteria</taxon>
        <taxon>Hyphomicrobiales</taxon>
        <taxon>Terrihabitans</taxon>
    </lineage>
</organism>